<evidence type="ECO:0000256" key="1">
    <source>
        <dbReference type="SAM" id="MobiDB-lite"/>
    </source>
</evidence>
<dbReference type="RefSeq" id="WP_238217454.1">
    <property type="nucleotide sequence ID" value="NZ_BPUS01000029.1"/>
</dbReference>
<accession>A0AA37IJM0</accession>
<dbReference type="Pfam" id="PF13665">
    <property type="entry name" value="Tox-PAAR-like"/>
    <property type="match status" value="1"/>
</dbReference>
<dbReference type="EMBL" id="BPUS01000029">
    <property type="protein sequence ID" value="GJH29934.1"/>
    <property type="molecule type" value="Genomic_DNA"/>
</dbReference>
<evidence type="ECO:0000313" key="2">
    <source>
        <dbReference type="EMBL" id="GJH29934.1"/>
    </source>
</evidence>
<proteinExistence type="predicted"/>
<feature type="region of interest" description="Disordered" evidence="1">
    <location>
        <begin position="164"/>
        <end position="183"/>
    </location>
</feature>
<name>A0AA37IJM0_9BURK</name>
<dbReference type="AlphaFoldDB" id="A0AA37IJM0"/>
<organism evidence="2 3">
    <name type="scientific">Caballeronia novacaledonica</name>
    <dbReference type="NCBI Taxonomy" id="1544861"/>
    <lineage>
        <taxon>Bacteria</taxon>
        <taxon>Pseudomonadati</taxon>
        <taxon>Pseudomonadota</taxon>
        <taxon>Betaproteobacteria</taxon>
        <taxon>Burkholderiales</taxon>
        <taxon>Burkholderiaceae</taxon>
        <taxon>Caballeronia</taxon>
    </lineage>
</organism>
<sequence>MSNKVFANGREVSCKSDGNHCNGAMPDVCLTPPPPPAGPLPIPYPNFSDDGTTDDGTCDVQIGGKTVGQKNKSTFKNSKGNEAATRAQGMGVITHNISGATSHTAWSMNVKGENENITRHLDMTTHNHGSPPTNGAVTVKMGALERASPAEPECQELQEKNKTTRKALGQNDATSTVTTANFTPAGGGAPQTVWSCSRALDRIAAAGKAIAGYCKGLGFKEEKIDIQTSNGPRKAKKANDTNMCQKAKDRNFAYTNDINTMRPHTSHTESRIIESLMSQAPGGDMTGATLKMAINWQSKSKEGETMQQDVPCSSCHRVLCAAAECGLKIILCSDVSPKSCPEDLSGVP</sequence>
<comment type="caution">
    <text evidence="2">The sequence shown here is derived from an EMBL/GenBank/DDBJ whole genome shotgun (WGS) entry which is preliminary data.</text>
</comment>
<feature type="compositionally biased region" description="Polar residues" evidence="1">
    <location>
        <begin position="171"/>
        <end position="182"/>
    </location>
</feature>
<reference evidence="2" key="1">
    <citation type="submission" date="2022-09" db="EMBL/GenBank/DDBJ databases">
        <title>Isolation and characterization of 3-chlorobenzoate degrading bacteria from soils in Shizuoka.</title>
        <authorList>
            <person name="Ifat A."/>
            <person name="Ogawa N."/>
            <person name="Kimbara K."/>
            <person name="Moriuchi R."/>
            <person name="Dohra H."/>
            <person name="Shintani M."/>
        </authorList>
    </citation>
    <scope>NUCLEOTIDE SEQUENCE</scope>
    <source>
        <strain evidence="2">19CS4-2</strain>
    </source>
</reference>
<dbReference type="Proteomes" id="UP001055111">
    <property type="component" value="Unassembled WGS sequence"/>
</dbReference>
<gene>
    <name evidence="2" type="ORF">CBA19CS42_35480</name>
</gene>
<evidence type="ECO:0000313" key="3">
    <source>
        <dbReference type="Proteomes" id="UP001055111"/>
    </source>
</evidence>
<protein>
    <submittedName>
        <fullName evidence="2">DUF4150 domain-containing protein</fullName>
    </submittedName>
</protein>